<sequence length="591" mass="67055">MGKGGAADKEEVPTDKRIQWMEARITASLKLKPADSKKLVDNEENRGQMLEFLDMPDTKHCYIYQLASGGFVARVEAPDEFKKKGVYFSKMKREKLLDENLLKQWVSFGDLTPDTLNGLNNLTKGVFSHIIRREAANVKQVPDVAVPELMDSTNSLLSQMLVTLGLSQGKTLLPIPPVNLPTRIDDNPADKDLLYQLESAIVAWTAQIRQAIISSPEEMLEAAIVSLKHPGPLDEIAFWQNKSDNLSHLEEQLHSVRILKILVILKKSGSSYYTPFAALIQELKDAANEARDNYRFLKPLAQEFDVICLASSNKMEFSELVPNGVFRRLFHFLFLLWTRCAFYNTAPRLVVLIREMCNDLIACAADNVGVAEFAEGIEKKEAINRLSSTLAICGQFKAAYFMYKSRAAKESRPWKFQNTALFSRLDAFLERCHDLLDVMETAVLFDKMESMKIGGTYGQDLTTQAEKVKKEFDAAQRQFFSVSYDLLNVDEPMFDTDYGAFRAVVRELERRMGSMLVTTIDDNRALTGVFKAIDTFDGFSDRPIINQEWLKKQNEVLKGFNEDLLIVQDVFLRQKDTVAAYPNYGGWRCSE</sequence>
<name>A0A0S4KH24_BODSA</name>
<evidence type="ECO:0000259" key="1">
    <source>
        <dbReference type="Pfam" id="PF08385"/>
    </source>
</evidence>
<dbReference type="OrthoDB" id="10249909at2759"/>
<reference evidence="3" key="1">
    <citation type="submission" date="2015-09" db="EMBL/GenBank/DDBJ databases">
        <authorList>
            <consortium name="Pathogen Informatics"/>
        </authorList>
    </citation>
    <scope>NUCLEOTIDE SEQUENCE [LARGE SCALE GENOMIC DNA]</scope>
    <source>
        <strain evidence="3">Lake Konstanz</strain>
    </source>
</reference>
<organism evidence="2 3">
    <name type="scientific">Bodo saltans</name>
    <name type="common">Flagellated protozoan</name>
    <dbReference type="NCBI Taxonomy" id="75058"/>
    <lineage>
        <taxon>Eukaryota</taxon>
        <taxon>Discoba</taxon>
        <taxon>Euglenozoa</taxon>
        <taxon>Kinetoplastea</taxon>
        <taxon>Metakinetoplastina</taxon>
        <taxon>Eubodonida</taxon>
        <taxon>Bodonidae</taxon>
        <taxon>Bodo</taxon>
    </lineage>
</organism>
<dbReference type="PANTHER" id="PTHR46532">
    <property type="entry name" value="MALE FERTILITY FACTOR KL5"/>
    <property type="match status" value="1"/>
</dbReference>
<dbReference type="InterPro" id="IPR013594">
    <property type="entry name" value="Dynein_heavy_tail"/>
</dbReference>
<dbReference type="Proteomes" id="UP000051952">
    <property type="component" value="Unassembled WGS sequence"/>
</dbReference>
<evidence type="ECO:0000313" key="3">
    <source>
        <dbReference type="Proteomes" id="UP000051952"/>
    </source>
</evidence>
<dbReference type="VEuPathDB" id="TriTrypDB:BSAL_02040"/>
<feature type="domain" description="Dynein heavy chain tail" evidence="1">
    <location>
        <begin position="194"/>
        <end position="578"/>
    </location>
</feature>
<dbReference type="InterPro" id="IPR026983">
    <property type="entry name" value="DHC"/>
</dbReference>
<dbReference type="Pfam" id="PF08385">
    <property type="entry name" value="DHC_N1"/>
    <property type="match status" value="1"/>
</dbReference>
<keyword evidence="3" id="KW-1185">Reference proteome</keyword>
<gene>
    <name evidence="2" type="ORF">BSAL_02040</name>
</gene>
<dbReference type="GO" id="GO:0051959">
    <property type="term" value="F:dynein light intermediate chain binding"/>
    <property type="evidence" value="ECO:0007669"/>
    <property type="project" value="InterPro"/>
</dbReference>
<dbReference type="AlphaFoldDB" id="A0A0S4KH24"/>
<evidence type="ECO:0000313" key="2">
    <source>
        <dbReference type="EMBL" id="CUI15020.1"/>
    </source>
</evidence>
<dbReference type="PANTHER" id="PTHR46532:SF11">
    <property type="entry name" value="DYNEIN AXONEMAL HEAVY CHAIN 12"/>
    <property type="match status" value="1"/>
</dbReference>
<dbReference type="OMA" id="MGIEQIF"/>
<proteinExistence type="predicted"/>
<dbReference type="EMBL" id="CYKH01001743">
    <property type="protein sequence ID" value="CUI15020.1"/>
    <property type="molecule type" value="Genomic_DNA"/>
</dbReference>
<protein>
    <submittedName>
        <fullName evidence="2">Dynein heavy chain, putative</fullName>
    </submittedName>
</protein>
<dbReference type="GO" id="GO:0005858">
    <property type="term" value="C:axonemal dynein complex"/>
    <property type="evidence" value="ECO:0007669"/>
    <property type="project" value="TreeGrafter"/>
</dbReference>
<dbReference type="GO" id="GO:0007018">
    <property type="term" value="P:microtubule-based movement"/>
    <property type="evidence" value="ECO:0007669"/>
    <property type="project" value="InterPro"/>
</dbReference>
<accession>A0A0S4KH24</accession>
<dbReference type="GO" id="GO:0045505">
    <property type="term" value="F:dynein intermediate chain binding"/>
    <property type="evidence" value="ECO:0007669"/>
    <property type="project" value="InterPro"/>
</dbReference>